<evidence type="ECO:0000313" key="2">
    <source>
        <dbReference type="EMBL" id="CDW78581.1"/>
    </source>
</evidence>
<dbReference type="AlphaFoldDB" id="A0A078A9M7"/>
<dbReference type="Proteomes" id="UP000039865">
    <property type="component" value="Unassembled WGS sequence"/>
</dbReference>
<dbReference type="InParanoid" id="A0A078A9M7"/>
<accession>A0A078A9M7</accession>
<dbReference type="OrthoDB" id="292893at2759"/>
<feature type="signal peptide" evidence="1">
    <location>
        <begin position="1"/>
        <end position="19"/>
    </location>
</feature>
<evidence type="ECO:0000256" key="1">
    <source>
        <dbReference type="SAM" id="SignalP"/>
    </source>
</evidence>
<proteinExistence type="predicted"/>
<evidence type="ECO:0000313" key="3">
    <source>
        <dbReference type="Proteomes" id="UP000039865"/>
    </source>
</evidence>
<reference evidence="2 3" key="1">
    <citation type="submission" date="2014-06" db="EMBL/GenBank/DDBJ databases">
        <authorList>
            <person name="Swart Estienne"/>
        </authorList>
    </citation>
    <scope>NUCLEOTIDE SEQUENCE [LARGE SCALE GENOMIC DNA]</scope>
    <source>
        <strain evidence="2 3">130c</strain>
    </source>
</reference>
<dbReference type="CDD" id="cd22935">
    <property type="entry name" value="SctA-like"/>
    <property type="match status" value="1"/>
</dbReference>
<dbReference type="EMBL" id="CCKQ01007224">
    <property type="protein sequence ID" value="CDW78581.1"/>
    <property type="molecule type" value="Genomic_DNA"/>
</dbReference>
<feature type="chain" id="PRO_5001729355" evidence="1">
    <location>
        <begin position="20"/>
        <end position="173"/>
    </location>
</feature>
<gene>
    <name evidence="2" type="primary">Contig16791.g17885</name>
    <name evidence="2" type="ORF">STYLEM_7561</name>
</gene>
<protein>
    <submittedName>
        <fullName evidence="2">Uncharacterized protein</fullName>
    </submittedName>
</protein>
<organism evidence="2 3">
    <name type="scientific">Stylonychia lemnae</name>
    <name type="common">Ciliate</name>
    <dbReference type="NCBI Taxonomy" id="5949"/>
    <lineage>
        <taxon>Eukaryota</taxon>
        <taxon>Sar</taxon>
        <taxon>Alveolata</taxon>
        <taxon>Ciliophora</taxon>
        <taxon>Intramacronucleata</taxon>
        <taxon>Spirotrichea</taxon>
        <taxon>Stichotrichia</taxon>
        <taxon>Sporadotrichida</taxon>
        <taxon>Oxytrichidae</taxon>
        <taxon>Stylonychinae</taxon>
        <taxon>Stylonychia</taxon>
    </lineage>
</organism>
<sequence length="173" mass="18875">MNKLAITLVISSILVSVQAISVNETIAVVAGLLDGVIKKDDLKELTTCMTDVDDVSKSVETIYSDLSSMTMTGLLSGLEEAAKLVAFLPRDFQQCEGIRPDIDRFTKFASVFIHPSDLIQRLETNLPAHLNEIMSDVQAANQDYTEAKFFDFGENLGEVLVLAVGQVSASFIQ</sequence>
<keyword evidence="1" id="KW-0732">Signal</keyword>
<name>A0A078A9M7_STYLE</name>
<keyword evidence="3" id="KW-1185">Reference proteome</keyword>